<protein>
    <recommendedName>
        <fullName evidence="2">DNA-(apurinic or apyrimidinic site) lyase</fullName>
        <ecNumber evidence="2">4.2.99.18</ecNumber>
    </recommendedName>
</protein>
<keyword evidence="3" id="KW-0479">Metal-binding</keyword>
<feature type="domain" description="Formamidopyrimidine-DNA glycosylase catalytic" evidence="16">
    <location>
        <begin position="2"/>
        <end position="130"/>
    </location>
</feature>
<comment type="similarity">
    <text evidence="1">Belongs to the FPG family.</text>
</comment>
<keyword evidence="6 17" id="KW-0378">Hydrolase</keyword>
<dbReference type="GO" id="GO:0006284">
    <property type="term" value="P:base-excision repair"/>
    <property type="evidence" value="ECO:0007669"/>
    <property type="project" value="InterPro"/>
</dbReference>
<keyword evidence="18" id="KW-1185">Reference proteome</keyword>
<comment type="caution">
    <text evidence="17">The sequence shown here is derived from an EMBL/GenBank/DDBJ whole genome shotgun (WGS) entry which is preliminary data.</text>
</comment>
<dbReference type="InterPro" id="IPR010979">
    <property type="entry name" value="Ribosomal_uS13-like_H2TH"/>
</dbReference>
<evidence type="ECO:0000259" key="16">
    <source>
        <dbReference type="PROSITE" id="PS51068"/>
    </source>
</evidence>
<evidence type="ECO:0000256" key="9">
    <source>
        <dbReference type="ARBA" id="ARBA00023204"/>
    </source>
</evidence>
<dbReference type="EMBL" id="JACGWV010000001">
    <property type="protein sequence ID" value="MBA8806910.1"/>
    <property type="molecule type" value="Genomic_DNA"/>
</dbReference>
<dbReference type="InterPro" id="IPR015886">
    <property type="entry name" value="H2TH_FPG"/>
</dbReference>
<dbReference type="PANTHER" id="PTHR42697:SF1">
    <property type="entry name" value="ENDONUCLEASE 8"/>
    <property type="match status" value="1"/>
</dbReference>
<sequence>MPEGDVLRLTAERLTAALRGLPLVRAELRWPSAGAANLTGATALETSAYGKHLLTRLDDGRTLHTHLRMDGYWRVHRTGSREATARHPAVRAVLATDAWTAIGWHLGMLDLVRTHDEGRVLNGLGPDVLGDDFPTTGLADGVVRLAREADRPLCAALLDQRTVAGLGTIWMAESLFARRLWPWQAAGTLPDGERAVLLRTARRLMERSVAVGRARGLGAVELHVHGRAGRPCHRCGTPISVGTANEKPYERPVYWCPTCQAGPAQGRTQDQAQRSV</sequence>
<dbReference type="CDD" id="cd08971">
    <property type="entry name" value="AcNei2_N"/>
    <property type="match status" value="1"/>
</dbReference>
<keyword evidence="4" id="KW-0227">DNA damage</keyword>
<keyword evidence="8" id="KW-0238">DNA-binding</keyword>
<dbReference type="GO" id="GO:0140078">
    <property type="term" value="F:class I DNA-(apurinic or apyrimidinic site) endonuclease activity"/>
    <property type="evidence" value="ECO:0007669"/>
    <property type="project" value="UniProtKB-EC"/>
</dbReference>
<dbReference type="GO" id="GO:0008270">
    <property type="term" value="F:zinc ion binding"/>
    <property type="evidence" value="ECO:0007669"/>
    <property type="project" value="UniProtKB-KW"/>
</dbReference>
<keyword evidence="17" id="KW-0540">Nuclease</keyword>
<evidence type="ECO:0000256" key="3">
    <source>
        <dbReference type="ARBA" id="ARBA00022723"/>
    </source>
</evidence>
<gene>
    <name evidence="17" type="ORF">FHX71_000852</name>
</gene>
<evidence type="ECO:0000256" key="7">
    <source>
        <dbReference type="ARBA" id="ARBA00022833"/>
    </source>
</evidence>
<keyword evidence="7" id="KW-0862">Zinc</keyword>
<dbReference type="Gene3D" id="1.10.8.50">
    <property type="match status" value="1"/>
</dbReference>
<evidence type="ECO:0000256" key="6">
    <source>
        <dbReference type="ARBA" id="ARBA00022801"/>
    </source>
</evidence>
<dbReference type="Pfam" id="PF06831">
    <property type="entry name" value="H2TH"/>
    <property type="match status" value="1"/>
</dbReference>
<dbReference type="InterPro" id="IPR015887">
    <property type="entry name" value="DNA_glyclase_Znf_dom_DNA_BS"/>
</dbReference>
<dbReference type="PANTHER" id="PTHR42697">
    <property type="entry name" value="ENDONUCLEASE 8"/>
    <property type="match status" value="1"/>
</dbReference>
<dbReference type="InterPro" id="IPR000214">
    <property type="entry name" value="Znf_DNA_glyclase/AP_lyase"/>
</dbReference>
<dbReference type="PROSITE" id="PS51066">
    <property type="entry name" value="ZF_FPG_2"/>
    <property type="match status" value="1"/>
</dbReference>
<dbReference type="SUPFAM" id="SSF57716">
    <property type="entry name" value="Glucocorticoid receptor-like (DNA-binding domain)"/>
    <property type="match status" value="1"/>
</dbReference>
<evidence type="ECO:0000256" key="8">
    <source>
        <dbReference type="ARBA" id="ARBA00023125"/>
    </source>
</evidence>
<dbReference type="AlphaFoldDB" id="A0A7W3PCH5"/>
<accession>A0A7W3PCH5</accession>
<dbReference type="SUPFAM" id="SSF81624">
    <property type="entry name" value="N-terminal domain of MutM-like DNA repair proteins"/>
    <property type="match status" value="1"/>
</dbReference>
<proteinExistence type="inferred from homology"/>
<dbReference type="InterPro" id="IPR044090">
    <property type="entry name" value="Nei2_N"/>
</dbReference>
<dbReference type="SUPFAM" id="SSF46946">
    <property type="entry name" value="S13-like H2TH domain"/>
    <property type="match status" value="1"/>
</dbReference>
<evidence type="ECO:0000256" key="13">
    <source>
        <dbReference type="ARBA" id="ARBA00044632"/>
    </source>
</evidence>
<keyword evidence="17" id="KW-0255">Endonuclease</keyword>
<evidence type="ECO:0000256" key="2">
    <source>
        <dbReference type="ARBA" id="ARBA00012720"/>
    </source>
</evidence>
<dbReference type="SMART" id="SM01232">
    <property type="entry name" value="H2TH"/>
    <property type="match status" value="1"/>
</dbReference>
<name>A0A7W3PCH5_9MICO</name>
<evidence type="ECO:0000256" key="12">
    <source>
        <dbReference type="ARBA" id="ARBA00023295"/>
    </source>
</evidence>
<dbReference type="PROSITE" id="PS51068">
    <property type="entry name" value="FPG_CAT"/>
    <property type="match status" value="1"/>
</dbReference>
<organism evidence="17 18">
    <name type="scientific">Promicromonospora sukumoe</name>
    <dbReference type="NCBI Taxonomy" id="88382"/>
    <lineage>
        <taxon>Bacteria</taxon>
        <taxon>Bacillati</taxon>
        <taxon>Actinomycetota</taxon>
        <taxon>Actinomycetes</taxon>
        <taxon>Micrococcales</taxon>
        <taxon>Promicromonosporaceae</taxon>
        <taxon>Promicromonospora</taxon>
    </lineage>
</organism>
<dbReference type="InterPro" id="IPR035937">
    <property type="entry name" value="FPG_N"/>
</dbReference>
<dbReference type="PROSITE" id="PS01242">
    <property type="entry name" value="ZF_FPG_1"/>
    <property type="match status" value="1"/>
</dbReference>
<reference evidence="17 18" key="1">
    <citation type="submission" date="2020-07" db="EMBL/GenBank/DDBJ databases">
        <title>Sequencing the genomes of 1000 actinobacteria strains.</title>
        <authorList>
            <person name="Klenk H.-P."/>
        </authorList>
    </citation>
    <scope>NUCLEOTIDE SEQUENCE [LARGE SCALE GENOMIC DNA]</scope>
    <source>
        <strain evidence="17 18">DSM 44121</strain>
    </source>
</reference>
<dbReference type="GO" id="GO:0000703">
    <property type="term" value="F:oxidized pyrimidine nucleobase lesion DNA N-glycosylase activity"/>
    <property type="evidence" value="ECO:0007669"/>
    <property type="project" value="TreeGrafter"/>
</dbReference>
<keyword evidence="5 14" id="KW-0863">Zinc-finger</keyword>
<evidence type="ECO:0000313" key="18">
    <source>
        <dbReference type="Proteomes" id="UP000540568"/>
    </source>
</evidence>
<dbReference type="SMART" id="SM00898">
    <property type="entry name" value="Fapy_DNA_glyco"/>
    <property type="match status" value="1"/>
</dbReference>
<dbReference type="GO" id="GO:0003684">
    <property type="term" value="F:damaged DNA binding"/>
    <property type="evidence" value="ECO:0007669"/>
    <property type="project" value="InterPro"/>
</dbReference>
<feature type="domain" description="FPG-type" evidence="15">
    <location>
        <begin position="223"/>
        <end position="261"/>
    </location>
</feature>
<keyword evidence="10 17" id="KW-0456">Lyase</keyword>
<evidence type="ECO:0000256" key="11">
    <source>
        <dbReference type="ARBA" id="ARBA00023268"/>
    </source>
</evidence>
<evidence type="ECO:0000256" key="5">
    <source>
        <dbReference type="ARBA" id="ARBA00022771"/>
    </source>
</evidence>
<keyword evidence="11" id="KW-0511">Multifunctional enzyme</keyword>
<dbReference type="RefSeq" id="WP_182614569.1">
    <property type="nucleotide sequence ID" value="NZ_BAAATF010000002.1"/>
</dbReference>
<dbReference type="InterPro" id="IPR012319">
    <property type="entry name" value="FPG_cat"/>
</dbReference>
<evidence type="ECO:0000256" key="1">
    <source>
        <dbReference type="ARBA" id="ARBA00009409"/>
    </source>
</evidence>
<evidence type="ECO:0000256" key="14">
    <source>
        <dbReference type="PROSITE-ProRule" id="PRU00391"/>
    </source>
</evidence>
<evidence type="ECO:0000313" key="17">
    <source>
        <dbReference type="EMBL" id="MBA8806910.1"/>
    </source>
</evidence>
<dbReference type="Proteomes" id="UP000540568">
    <property type="component" value="Unassembled WGS sequence"/>
</dbReference>
<evidence type="ECO:0000259" key="15">
    <source>
        <dbReference type="PROSITE" id="PS51066"/>
    </source>
</evidence>
<dbReference type="EC" id="4.2.99.18" evidence="2"/>
<evidence type="ECO:0000256" key="10">
    <source>
        <dbReference type="ARBA" id="ARBA00023239"/>
    </source>
</evidence>
<dbReference type="Gene3D" id="3.20.190.10">
    <property type="entry name" value="MutM-like, N-terminal"/>
    <property type="match status" value="1"/>
</dbReference>
<keyword evidence="12 17" id="KW-0326">Glycosidase</keyword>
<dbReference type="Pfam" id="PF01149">
    <property type="entry name" value="Fapy_DNA_glyco"/>
    <property type="match status" value="1"/>
</dbReference>
<keyword evidence="9" id="KW-0234">DNA repair</keyword>
<comment type="catalytic activity">
    <reaction evidence="13">
        <text>2'-deoxyribonucleotide-(2'-deoxyribose 5'-phosphate)-2'-deoxyribonucleotide-DNA = a 3'-end 2'-deoxyribonucleotide-(2,3-dehydro-2,3-deoxyribose 5'-phosphate)-DNA + a 5'-end 5'-phospho-2'-deoxyribonucleoside-DNA + H(+)</text>
        <dbReference type="Rhea" id="RHEA:66592"/>
        <dbReference type="Rhea" id="RHEA-COMP:13180"/>
        <dbReference type="Rhea" id="RHEA-COMP:16897"/>
        <dbReference type="Rhea" id="RHEA-COMP:17067"/>
        <dbReference type="ChEBI" id="CHEBI:15378"/>
        <dbReference type="ChEBI" id="CHEBI:136412"/>
        <dbReference type="ChEBI" id="CHEBI:157695"/>
        <dbReference type="ChEBI" id="CHEBI:167181"/>
        <dbReference type="EC" id="4.2.99.18"/>
    </reaction>
</comment>
<evidence type="ECO:0000256" key="4">
    <source>
        <dbReference type="ARBA" id="ARBA00022763"/>
    </source>
</evidence>